<protein>
    <submittedName>
        <fullName evidence="2">Uncharacterized protein</fullName>
    </submittedName>
</protein>
<organism evidence="2 3">
    <name type="scientific">Cytospora mali</name>
    <name type="common">Apple Valsa canker fungus</name>
    <name type="synonym">Valsa mali</name>
    <dbReference type="NCBI Taxonomy" id="578113"/>
    <lineage>
        <taxon>Eukaryota</taxon>
        <taxon>Fungi</taxon>
        <taxon>Dikarya</taxon>
        <taxon>Ascomycota</taxon>
        <taxon>Pezizomycotina</taxon>
        <taxon>Sordariomycetes</taxon>
        <taxon>Sordariomycetidae</taxon>
        <taxon>Diaporthales</taxon>
        <taxon>Cytosporaceae</taxon>
        <taxon>Cytospora</taxon>
    </lineage>
</organism>
<gene>
    <name evidence="2" type="ORF">VM1G_11374</name>
</gene>
<dbReference type="Proteomes" id="UP000078559">
    <property type="component" value="Chromosome 2"/>
</dbReference>
<sequence>MSQRGLGSQGNRLRHSCPGLFARDHAGQSRRHGSQVEIVGLGLAKWPARRIDESGNQPFESI</sequence>
<evidence type="ECO:0000313" key="3">
    <source>
        <dbReference type="Proteomes" id="UP000078559"/>
    </source>
</evidence>
<reference evidence="2" key="1">
    <citation type="submission" date="2014-12" db="EMBL/GenBank/DDBJ databases">
        <title>Genome Sequence of Valsa Canker Pathogens Uncovers a Specific Adaption of Colonization on Woody Bark.</title>
        <authorList>
            <person name="Yin Z."/>
            <person name="Liu H."/>
            <person name="Gao X."/>
            <person name="Li Z."/>
            <person name="Song N."/>
            <person name="Ke X."/>
            <person name="Dai Q."/>
            <person name="Wu Y."/>
            <person name="Sun Y."/>
            <person name="Xu J.-R."/>
            <person name="Kang Z.K."/>
            <person name="Wang L."/>
            <person name="Huang L."/>
        </authorList>
    </citation>
    <scope>NUCLEOTIDE SEQUENCE [LARGE SCALE GENOMIC DNA]</scope>
    <source>
        <strain evidence="2">03-8</strain>
    </source>
</reference>
<accession>A0A194VPA2</accession>
<dbReference type="EMBL" id="CM003099">
    <property type="protein sequence ID" value="KUI65793.1"/>
    <property type="molecule type" value="Genomic_DNA"/>
</dbReference>
<feature type="region of interest" description="Disordered" evidence="1">
    <location>
        <begin position="1"/>
        <end position="33"/>
    </location>
</feature>
<keyword evidence="3" id="KW-1185">Reference proteome</keyword>
<dbReference type="AlphaFoldDB" id="A0A194VPA2"/>
<evidence type="ECO:0000313" key="2">
    <source>
        <dbReference type="EMBL" id="KUI65793.1"/>
    </source>
</evidence>
<name>A0A194VPA2_CYTMA</name>
<proteinExistence type="predicted"/>
<feature type="compositionally biased region" description="Polar residues" evidence="1">
    <location>
        <begin position="1"/>
        <end position="11"/>
    </location>
</feature>
<evidence type="ECO:0000256" key="1">
    <source>
        <dbReference type="SAM" id="MobiDB-lite"/>
    </source>
</evidence>